<gene>
    <name evidence="1" type="ORF">GCM10022291_26140</name>
</gene>
<evidence type="ECO:0000313" key="2">
    <source>
        <dbReference type="Proteomes" id="UP001501496"/>
    </source>
</evidence>
<dbReference type="Proteomes" id="UP001501496">
    <property type="component" value="Unassembled WGS sequence"/>
</dbReference>
<organism evidence="1 2">
    <name type="scientific">Postechiella marina</name>
    <dbReference type="NCBI Taxonomy" id="943941"/>
    <lineage>
        <taxon>Bacteria</taxon>
        <taxon>Pseudomonadati</taxon>
        <taxon>Bacteroidota</taxon>
        <taxon>Flavobacteriia</taxon>
        <taxon>Flavobacteriales</taxon>
        <taxon>Flavobacteriaceae</taxon>
        <taxon>Postechiella</taxon>
    </lineage>
</organism>
<dbReference type="RefSeq" id="WP_344788726.1">
    <property type="nucleotide sequence ID" value="NZ_BAABCA010000005.1"/>
</dbReference>
<comment type="caution">
    <text evidence="1">The sequence shown here is derived from an EMBL/GenBank/DDBJ whole genome shotgun (WGS) entry which is preliminary data.</text>
</comment>
<accession>A0ABP8CDB8</accession>
<proteinExistence type="predicted"/>
<keyword evidence="2" id="KW-1185">Reference proteome</keyword>
<evidence type="ECO:0000313" key="1">
    <source>
        <dbReference type="EMBL" id="GAA4237872.1"/>
    </source>
</evidence>
<dbReference type="EMBL" id="BAABCA010000005">
    <property type="protein sequence ID" value="GAA4237872.1"/>
    <property type="molecule type" value="Genomic_DNA"/>
</dbReference>
<protein>
    <submittedName>
        <fullName evidence="1">Uncharacterized protein</fullName>
    </submittedName>
</protein>
<sequence length="382" mass="44561">MLSNENKLELCEAILRSKTFQKSPKSTALLRYLVQTSITGDILKEDIIDLEFFGDRNNNDKNSNRVRVNIYNLRKKLDHYYNEENSNYNWRLFIDKGQYNVRFEKRKTEGQLISTIKFKDLLPYILAICVCGYFYYNNKAPEAPTLWKGYFNNNKPNTLFIGDAFGFKGKTITGADGWTRDYSIVNINDYYKLLEKKPELKTTTYPSNYNYITGMGAESSHDLMRLFGTFNSDFEIRYSSNSSFQDIKKGNLIYVGPLKNENKFISIFNEENPYFKLDSKDILFSNHETIADKKINYSLSKNDRDIAIVSRIPSGENNESFIFFSNHDMGVKATINYFTNKDSLKVFEDKYLKGKQNFTGVFYAYGKDRTHLKMETVMVVPF</sequence>
<name>A0ABP8CDB8_9FLAO</name>
<reference evidence="2" key="1">
    <citation type="journal article" date="2019" name="Int. J. Syst. Evol. Microbiol.">
        <title>The Global Catalogue of Microorganisms (GCM) 10K type strain sequencing project: providing services to taxonomists for standard genome sequencing and annotation.</title>
        <authorList>
            <consortium name="The Broad Institute Genomics Platform"/>
            <consortium name="The Broad Institute Genome Sequencing Center for Infectious Disease"/>
            <person name="Wu L."/>
            <person name="Ma J."/>
        </authorList>
    </citation>
    <scope>NUCLEOTIDE SEQUENCE [LARGE SCALE GENOMIC DNA]</scope>
    <source>
        <strain evidence="2">JCM 17630</strain>
    </source>
</reference>